<dbReference type="GO" id="GO:0043565">
    <property type="term" value="F:sequence-specific DNA binding"/>
    <property type="evidence" value="ECO:0007669"/>
    <property type="project" value="InterPro"/>
</dbReference>
<dbReference type="PRINTS" id="PR00033">
    <property type="entry name" value="HTHASNC"/>
</dbReference>
<dbReference type="SMART" id="SM00344">
    <property type="entry name" value="HTH_ASNC"/>
    <property type="match status" value="1"/>
</dbReference>
<gene>
    <name evidence="5" type="ORF">STRAU_2467</name>
</gene>
<protein>
    <recommendedName>
        <fullName evidence="4">HTH asnC-type domain-containing protein</fullName>
    </recommendedName>
</protein>
<dbReference type="InterPro" id="IPR036390">
    <property type="entry name" value="WH_DNA-bd_sf"/>
</dbReference>
<evidence type="ECO:0000313" key="6">
    <source>
        <dbReference type="Proteomes" id="UP000014629"/>
    </source>
</evidence>
<dbReference type="Pfam" id="PF13404">
    <property type="entry name" value="HTH_AsnC-type"/>
    <property type="match status" value="1"/>
</dbReference>
<dbReference type="InterPro" id="IPR036388">
    <property type="entry name" value="WH-like_DNA-bd_sf"/>
</dbReference>
<dbReference type="Gene3D" id="1.10.10.10">
    <property type="entry name" value="Winged helix-like DNA-binding domain superfamily/Winged helix DNA-binding domain"/>
    <property type="match status" value="1"/>
</dbReference>
<keyword evidence="1" id="KW-0805">Transcription regulation</keyword>
<accession>S3ZLS0</accession>
<dbReference type="PANTHER" id="PTHR30154">
    <property type="entry name" value="LEUCINE-RESPONSIVE REGULATORY PROTEIN"/>
    <property type="match status" value="1"/>
</dbReference>
<evidence type="ECO:0000256" key="2">
    <source>
        <dbReference type="ARBA" id="ARBA00023125"/>
    </source>
</evidence>
<dbReference type="PANTHER" id="PTHR30154:SF34">
    <property type="entry name" value="TRANSCRIPTIONAL REGULATOR AZLB"/>
    <property type="match status" value="1"/>
</dbReference>
<dbReference type="InterPro" id="IPR000485">
    <property type="entry name" value="AsnC-type_HTH_dom"/>
</dbReference>
<dbReference type="PROSITE" id="PS50956">
    <property type="entry name" value="HTH_ASNC_2"/>
    <property type="match status" value="1"/>
</dbReference>
<organism evidence="5 6">
    <name type="scientific">Streptomyces aurantiacus JA 4570</name>
    <dbReference type="NCBI Taxonomy" id="1286094"/>
    <lineage>
        <taxon>Bacteria</taxon>
        <taxon>Bacillati</taxon>
        <taxon>Actinomycetota</taxon>
        <taxon>Actinomycetes</taxon>
        <taxon>Kitasatosporales</taxon>
        <taxon>Streptomycetaceae</taxon>
        <taxon>Streptomyces</taxon>
        <taxon>Streptomyces aurantiacus group</taxon>
    </lineage>
</organism>
<evidence type="ECO:0000259" key="4">
    <source>
        <dbReference type="PROSITE" id="PS50956"/>
    </source>
</evidence>
<evidence type="ECO:0000313" key="5">
    <source>
        <dbReference type="EMBL" id="EPH44471.1"/>
    </source>
</evidence>
<name>S3ZLS0_9ACTN</name>
<evidence type="ECO:0000256" key="3">
    <source>
        <dbReference type="ARBA" id="ARBA00023163"/>
    </source>
</evidence>
<keyword evidence="2" id="KW-0238">DNA-binding</keyword>
<keyword evidence="3" id="KW-0804">Transcription</keyword>
<dbReference type="GO" id="GO:0043200">
    <property type="term" value="P:response to amino acid"/>
    <property type="evidence" value="ECO:0007669"/>
    <property type="project" value="TreeGrafter"/>
</dbReference>
<dbReference type="PATRIC" id="fig|1286094.4.peg.2440"/>
<keyword evidence="6" id="KW-1185">Reference proteome</keyword>
<proteinExistence type="predicted"/>
<comment type="caution">
    <text evidence="5">The sequence shown here is derived from an EMBL/GenBank/DDBJ whole genome shotgun (WGS) entry which is preliminary data.</text>
</comment>
<reference evidence="5 6" key="1">
    <citation type="submission" date="2013-02" db="EMBL/GenBank/DDBJ databases">
        <title>Draft Genome Sequence of Streptomyces aurantiacus, Which Produces Setomimycin.</title>
        <authorList>
            <person name="Gruening B.A."/>
            <person name="Praeg A."/>
            <person name="Erxleben A."/>
            <person name="Guenther S."/>
            <person name="Mueller M."/>
        </authorList>
    </citation>
    <scope>NUCLEOTIDE SEQUENCE [LARGE SCALE GENOMIC DNA]</scope>
    <source>
        <strain evidence="5 6">JA 4570</strain>
    </source>
</reference>
<dbReference type="GO" id="GO:0005829">
    <property type="term" value="C:cytosol"/>
    <property type="evidence" value="ECO:0007669"/>
    <property type="project" value="TreeGrafter"/>
</dbReference>
<feature type="domain" description="HTH asnC-type" evidence="4">
    <location>
        <begin position="9"/>
        <end position="69"/>
    </location>
</feature>
<dbReference type="EMBL" id="AOPZ01000096">
    <property type="protein sequence ID" value="EPH44471.1"/>
    <property type="molecule type" value="Genomic_DNA"/>
</dbReference>
<dbReference type="SUPFAM" id="SSF46785">
    <property type="entry name" value="Winged helix' DNA-binding domain"/>
    <property type="match status" value="1"/>
</dbReference>
<dbReference type="Proteomes" id="UP000014629">
    <property type="component" value="Unassembled WGS sequence"/>
</dbReference>
<dbReference type="AlphaFoldDB" id="S3ZLS0"/>
<evidence type="ECO:0000256" key="1">
    <source>
        <dbReference type="ARBA" id="ARBA00023015"/>
    </source>
</evidence>
<dbReference type="InterPro" id="IPR019888">
    <property type="entry name" value="Tscrpt_reg_AsnC-like"/>
</dbReference>
<sequence length="270" mass="29490">MESHTPRALDELDMKLLHALETDGRAPFSKIAAVLGVSDQTVARRYRKLTAESGLNVVGVRNAERLGTDFWMLRLRCTPEGSETIANALARRPDTSWVALMSGGTEVICMTRPRKPGDHDDLLLGKLPRTPHIVEIRAFQLLHSFFGGPRGWLSKLAPLSEAQLAALTPRLAPAARARHARPGPHLGRGRGIGDRARSGRACYVSRIAACHWAFGVVREAAARRVAGVPGRFRRRRIHARVARVSRGRGLVDHCCARCVALRGGSACVSL</sequence>